<reference evidence="8 9" key="1">
    <citation type="submission" date="2012-01" db="EMBL/GenBank/DDBJ databases">
        <title>Complete sequence of chromosome of Clostridium pasteurianum BC1.</title>
        <authorList>
            <consortium name="US DOE Joint Genome Institute"/>
            <person name="Lucas S."/>
            <person name="Han J."/>
            <person name="Lapidus A."/>
            <person name="Cheng J.-F."/>
            <person name="Goodwin L."/>
            <person name="Pitluck S."/>
            <person name="Peters L."/>
            <person name="Mikhailova N."/>
            <person name="Teshima H."/>
            <person name="Detter J.C."/>
            <person name="Han C."/>
            <person name="Tapia R."/>
            <person name="Land M."/>
            <person name="Hauser L."/>
            <person name="Kyrpides N."/>
            <person name="Ivanova N."/>
            <person name="Pagani I."/>
            <person name="Dunn J."/>
            <person name="Taghavi S."/>
            <person name="Francis A."/>
            <person name="van der Lelie D."/>
            <person name="Woyke T."/>
        </authorList>
    </citation>
    <scope>NUCLEOTIDE SEQUENCE [LARGE SCALE GENOMIC DNA]</scope>
    <source>
        <strain evidence="8 9">BC1</strain>
    </source>
</reference>
<feature type="domain" description="ABC transmembrane type-1" evidence="7">
    <location>
        <begin position="18"/>
        <end position="202"/>
    </location>
</feature>
<dbReference type="SUPFAM" id="SSF161098">
    <property type="entry name" value="MetI-like"/>
    <property type="match status" value="1"/>
</dbReference>
<dbReference type="STRING" id="86416.Clopa_0156"/>
<keyword evidence="5 6" id="KW-0472">Membrane</keyword>
<dbReference type="PROSITE" id="PS50928">
    <property type="entry name" value="ABC_TM1"/>
    <property type="match status" value="1"/>
</dbReference>
<keyword evidence="4 6" id="KW-1133">Transmembrane helix</keyword>
<feature type="transmembrane region" description="Helical" evidence="6">
    <location>
        <begin position="180"/>
        <end position="200"/>
    </location>
</feature>
<evidence type="ECO:0000313" key="9">
    <source>
        <dbReference type="Proteomes" id="UP000013523"/>
    </source>
</evidence>
<dbReference type="InterPro" id="IPR051204">
    <property type="entry name" value="ABC_transp_perm/SBD"/>
</dbReference>
<dbReference type="HOGENOM" id="CLU_046113_7_2_9"/>
<dbReference type="Proteomes" id="UP000013523">
    <property type="component" value="Chromosome"/>
</dbReference>
<evidence type="ECO:0000259" key="7">
    <source>
        <dbReference type="PROSITE" id="PS50928"/>
    </source>
</evidence>
<dbReference type="InterPro" id="IPR000515">
    <property type="entry name" value="MetI-like"/>
</dbReference>
<feature type="transmembrane region" description="Helical" evidence="6">
    <location>
        <begin position="82"/>
        <end position="103"/>
    </location>
</feature>
<dbReference type="EMBL" id="CP003261">
    <property type="protein sequence ID" value="AGK95233.1"/>
    <property type="molecule type" value="Genomic_DNA"/>
</dbReference>
<dbReference type="PANTHER" id="PTHR30177">
    <property type="entry name" value="GLYCINE BETAINE/L-PROLINE TRANSPORT SYSTEM PERMEASE PROTEIN PROW"/>
    <property type="match status" value="1"/>
</dbReference>
<feature type="transmembrane region" description="Helical" evidence="6">
    <location>
        <begin position="149"/>
        <end position="168"/>
    </location>
</feature>
<dbReference type="Gene3D" id="1.10.3720.10">
    <property type="entry name" value="MetI-like"/>
    <property type="match status" value="1"/>
</dbReference>
<keyword evidence="2 6" id="KW-0813">Transport</keyword>
<keyword evidence="3 6" id="KW-0812">Transmembrane</keyword>
<dbReference type="PANTHER" id="PTHR30177:SF4">
    <property type="entry name" value="OSMOPROTECTANT IMPORT PERMEASE PROTEIN OSMW"/>
    <property type="match status" value="1"/>
</dbReference>
<dbReference type="GO" id="GO:0031460">
    <property type="term" value="P:glycine betaine transport"/>
    <property type="evidence" value="ECO:0007669"/>
    <property type="project" value="TreeGrafter"/>
</dbReference>
<dbReference type="KEGG" id="cpas:Clopa_0156"/>
<dbReference type="Pfam" id="PF00528">
    <property type="entry name" value="BPD_transp_1"/>
    <property type="match status" value="1"/>
</dbReference>
<protein>
    <submittedName>
        <fullName evidence="8">ABC-type proline/glycine betaine transport system, permease component</fullName>
    </submittedName>
</protein>
<dbReference type="RefSeq" id="WP_015613560.1">
    <property type="nucleotide sequence ID" value="NC_021182.1"/>
</dbReference>
<evidence type="ECO:0000256" key="5">
    <source>
        <dbReference type="ARBA" id="ARBA00023136"/>
    </source>
</evidence>
<evidence type="ECO:0000313" key="8">
    <source>
        <dbReference type="EMBL" id="AGK95233.1"/>
    </source>
</evidence>
<dbReference type="GO" id="GO:0005886">
    <property type="term" value="C:plasma membrane"/>
    <property type="evidence" value="ECO:0007669"/>
    <property type="project" value="UniProtKB-SubCell"/>
</dbReference>
<comment type="subcellular location">
    <subcellularLocation>
        <location evidence="6">Cell membrane</location>
        <topology evidence="6">Multi-pass membrane protein</topology>
    </subcellularLocation>
    <subcellularLocation>
        <location evidence="1">Membrane</location>
        <topology evidence="1">Multi-pass membrane protein</topology>
    </subcellularLocation>
</comment>
<accession>R4JY71</accession>
<dbReference type="eggNOG" id="COG1174">
    <property type="taxonomic scope" value="Bacteria"/>
</dbReference>
<feature type="transmembrane region" description="Helical" evidence="6">
    <location>
        <begin position="20"/>
        <end position="44"/>
    </location>
</feature>
<evidence type="ECO:0000256" key="3">
    <source>
        <dbReference type="ARBA" id="ARBA00022692"/>
    </source>
</evidence>
<feature type="transmembrane region" description="Helical" evidence="6">
    <location>
        <begin position="51"/>
        <end position="76"/>
    </location>
</feature>
<name>R4JY71_CLOPA</name>
<comment type="similarity">
    <text evidence="6">Belongs to the binding-protein-dependent transport system permease family.</text>
</comment>
<keyword evidence="9" id="KW-1185">Reference proteome</keyword>
<evidence type="ECO:0000256" key="1">
    <source>
        <dbReference type="ARBA" id="ARBA00004141"/>
    </source>
</evidence>
<evidence type="ECO:0000256" key="2">
    <source>
        <dbReference type="ARBA" id="ARBA00022448"/>
    </source>
</evidence>
<dbReference type="CDD" id="cd06261">
    <property type="entry name" value="TM_PBP2"/>
    <property type="match status" value="1"/>
</dbReference>
<proteinExistence type="inferred from homology"/>
<dbReference type="GO" id="GO:0055085">
    <property type="term" value="P:transmembrane transport"/>
    <property type="evidence" value="ECO:0007669"/>
    <property type="project" value="InterPro"/>
</dbReference>
<dbReference type="PATRIC" id="fig|86416.3.peg.131"/>
<feature type="transmembrane region" description="Helical" evidence="6">
    <location>
        <begin position="124"/>
        <end position="143"/>
    </location>
</feature>
<evidence type="ECO:0000256" key="6">
    <source>
        <dbReference type="RuleBase" id="RU363032"/>
    </source>
</evidence>
<organism evidence="8 9">
    <name type="scientific">Clostridium pasteurianum BC1</name>
    <dbReference type="NCBI Taxonomy" id="86416"/>
    <lineage>
        <taxon>Bacteria</taxon>
        <taxon>Bacillati</taxon>
        <taxon>Bacillota</taxon>
        <taxon>Clostridia</taxon>
        <taxon>Eubacteriales</taxon>
        <taxon>Clostridiaceae</taxon>
        <taxon>Clostridium</taxon>
    </lineage>
</organism>
<evidence type="ECO:0000256" key="4">
    <source>
        <dbReference type="ARBA" id="ARBA00022989"/>
    </source>
</evidence>
<dbReference type="InterPro" id="IPR035906">
    <property type="entry name" value="MetI-like_sf"/>
</dbReference>
<gene>
    <name evidence="8" type="ORF">Clopa_0156</name>
</gene>
<dbReference type="AlphaFoldDB" id="R4JY71"/>
<sequence>MIVIKYLFENYEDMLSLLLQHIQLVVISVVISLLIAIALGSLVLRSRWASMIVLSLFGVLYSIPSLAMFAFLIPVLGLGEKTAVVVLIIYNQYILVRNILMAFQSIDTSIIEAARGMGLNSRQLFIYIQLPLAAPIIIGGTRIAIVSTIGIATIASVINAGGLGVILFDGLRMNYITKILWGTIMAAGLALIANQILLFIEKIADRKAKGEYNSKDRKEALDGVVLK</sequence>